<keyword evidence="1" id="KW-0732">Signal</keyword>
<gene>
    <name evidence="2" type="ORF">GQ26_0211430</name>
</gene>
<dbReference type="HOGENOM" id="CLU_126717_0_0_1"/>
<name>A0A093XL33_TALMA</name>
<dbReference type="AlphaFoldDB" id="A0A093XL33"/>
<feature type="signal peptide" evidence="1">
    <location>
        <begin position="1"/>
        <end position="22"/>
    </location>
</feature>
<reference key="1">
    <citation type="journal article" date="2014" name="PLoS Genet.">
        <title>Signature Gene Expression Reveals Novel Clues to the Molecular Mechanisms of Dimorphic Transition in Penicillium marneffei.</title>
        <authorList>
            <person name="Yang E."/>
            <person name="Wang G."/>
            <person name="Cai J."/>
            <person name="Woo P.C."/>
            <person name="Lau S.K."/>
            <person name="Yuen K.-Y."/>
            <person name="Chow W.-N."/>
            <person name="Lin X."/>
        </authorList>
    </citation>
    <scope>NUCLEOTIDE SEQUENCE [LARGE SCALE GENOMIC DNA]</scope>
    <source>
        <strain>PM1</strain>
    </source>
</reference>
<sequence>MRFLQIISLCVAALLGAGMVDARPHLYDHLERSDISLASAYINNLPADETITKRTAATTEENDAELHHRIDVTNREYLEIRTEAQVQQKRQSHYKFRIGNGQPIRRRLEMRKADPEGEEMLLPTAALPIRRSPLRLRLWRGWDKRRDVINVVDITYGGKGYGQSDLESDGPIRPDLYYTAGMC</sequence>
<accession>A0A093XL33</accession>
<reference evidence="2" key="2">
    <citation type="journal article" date="2014" name="PLoS Genet.">
        <title>Signature gene expression reveals novel clues to the molecular mechanisms of dimorphic transition in Penicillium marneffei.</title>
        <authorList>
            <person name="Yang E."/>
            <person name="Wang G."/>
            <person name="Cai J."/>
            <person name="Woo P.C."/>
            <person name="Lau S.K."/>
            <person name="Yuen K.-Y."/>
            <person name="Chow W.-N."/>
            <person name="Lin X."/>
        </authorList>
    </citation>
    <scope>NUCLEOTIDE SEQUENCE</scope>
    <source>
        <strain evidence="2">PM1</strain>
    </source>
</reference>
<organism evidence="2">
    <name type="scientific">Talaromyces marneffei PM1</name>
    <dbReference type="NCBI Taxonomy" id="1077442"/>
    <lineage>
        <taxon>Eukaryota</taxon>
        <taxon>Fungi</taxon>
        <taxon>Dikarya</taxon>
        <taxon>Ascomycota</taxon>
        <taxon>Pezizomycotina</taxon>
        <taxon>Eurotiomycetes</taxon>
        <taxon>Eurotiomycetidae</taxon>
        <taxon>Eurotiales</taxon>
        <taxon>Trichocomaceae</taxon>
        <taxon>Talaromyces</taxon>
        <taxon>Talaromyces sect. Talaromyces</taxon>
    </lineage>
</organism>
<dbReference type="EMBL" id="JPOX01000021">
    <property type="protein sequence ID" value="KFX45958.1"/>
    <property type="molecule type" value="Genomic_DNA"/>
</dbReference>
<evidence type="ECO:0000256" key="1">
    <source>
        <dbReference type="SAM" id="SignalP"/>
    </source>
</evidence>
<feature type="chain" id="PRO_5001889060" evidence="1">
    <location>
        <begin position="23"/>
        <end position="183"/>
    </location>
</feature>
<proteinExistence type="predicted"/>
<comment type="caution">
    <text evidence="2">The sequence shown here is derived from an EMBL/GenBank/DDBJ whole genome shotgun (WGS) entry which is preliminary data.</text>
</comment>
<protein>
    <submittedName>
        <fullName evidence="2">Uncharacterized protein</fullName>
    </submittedName>
</protein>
<evidence type="ECO:0000313" key="2">
    <source>
        <dbReference type="EMBL" id="KFX45958.1"/>
    </source>
</evidence>